<dbReference type="EMBL" id="JADIKI010000023">
    <property type="protein sequence ID" value="MFK2855503.1"/>
    <property type="molecule type" value="Genomic_DNA"/>
</dbReference>
<evidence type="ECO:0000313" key="2">
    <source>
        <dbReference type="Proteomes" id="UP001620409"/>
    </source>
</evidence>
<sequence length="186" mass="20488">MFGWLSARSTSLCRRAPRAVVSRRIRQITPHALINMLPGLGSVLYLHANSNTAVPDALPQGLLIAQRSFTPLLDAHWLVAVSVVTDDGPREWCECVDRTGHTRARWHLLPDTDYLAWDALTAPCTGMPAPIDTQPLRPDHASVVNFRLREFAGMQILDQDLVAPLSPLGDRIAARIARAESALLQS</sequence>
<accession>A0ABW8IJV9</accession>
<dbReference type="SUPFAM" id="SSF144064">
    <property type="entry name" value="Heme iron utilization protein-like"/>
    <property type="match status" value="1"/>
</dbReference>
<reference evidence="1 2" key="1">
    <citation type="submission" date="2020-10" db="EMBL/GenBank/DDBJ databases">
        <title>Phylogeny of dyella-like bacteria.</title>
        <authorList>
            <person name="Fu J."/>
        </authorList>
    </citation>
    <scope>NUCLEOTIDE SEQUENCE [LARGE SCALE GENOMIC DNA]</scope>
    <source>
        <strain evidence="1 2">DHG40</strain>
    </source>
</reference>
<comment type="caution">
    <text evidence="1">The sequence shown here is derived from an EMBL/GenBank/DDBJ whole genome shotgun (WGS) entry which is preliminary data.</text>
</comment>
<gene>
    <name evidence="1" type="ORF">ISP18_12950</name>
</gene>
<protein>
    <submittedName>
        <fullName evidence="1">Uncharacterized protein</fullName>
    </submittedName>
</protein>
<organism evidence="1 2">
    <name type="scientific">Dyella humi</name>
    <dbReference type="NCBI Taxonomy" id="1770547"/>
    <lineage>
        <taxon>Bacteria</taxon>
        <taxon>Pseudomonadati</taxon>
        <taxon>Pseudomonadota</taxon>
        <taxon>Gammaproteobacteria</taxon>
        <taxon>Lysobacterales</taxon>
        <taxon>Rhodanobacteraceae</taxon>
        <taxon>Dyella</taxon>
    </lineage>
</organism>
<name>A0ABW8IJV9_9GAMM</name>
<evidence type="ECO:0000313" key="1">
    <source>
        <dbReference type="EMBL" id="MFK2855503.1"/>
    </source>
</evidence>
<proteinExistence type="predicted"/>
<keyword evidence="2" id="KW-1185">Reference proteome</keyword>
<dbReference type="RefSeq" id="WP_380012485.1">
    <property type="nucleotide sequence ID" value="NZ_JADIKI010000023.1"/>
</dbReference>
<dbReference type="Proteomes" id="UP001620409">
    <property type="component" value="Unassembled WGS sequence"/>
</dbReference>